<feature type="region of interest" description="Disordered" evidence="1">
    <location>
        <begin position="95"/>
        <end position="133"/>
    </location>
</feature>
<sequence length="268" mass="30402">MLAFQERVAEMYEGESPLMQTALEHVLAAEAAHAETSALLADAELPIHEKLRRQLDSNRNTTEALKQLNLMSRIEQRRCEAQQRQVRLNRRGRLPTWTNRRRPRRRAAPRTKPEMTIRQPVGQRPTPAPDPQEMTIRASVGQRRPRRRPAQRGGLDVTGWLAWFVGCLDRTLGSSDERLAGVLHKARLWRRLQARPVNQRQRAVVNRMLDGFEGFLSTSQYTRLAGCSADTALRDIRGLLGRGVLVQKPGRARSASYRLAPPDNVGDA</sequence>
<accession>A0A518DDT1</accession>
<proteinExistence type="predicted"/>
<name>A0A518DDT1_9BACT</name>
<dbReference type="Gene3D" id="1.10.10.10">
    <property type="entry name" value="Winged helix-like DNA-binding domain superfamily/Winged helix DNA-binding domain"/>
    <property type="match status" value="1"/>
</dbReference>
<organism evidence="2 3">
    <name type="scientific">Pirellulimonas nuda</name>
    <dbReference type="NCBI Taxonomy" id="2528009"/>
    <lineage>
        <taxon>Bacteria</taxon>
        <taxon>Pseudomonadati</taxon>
        <taxon>Planctomycetota</taxon>
        <taxon>Planctomycetia</taxon>
        <taxon>Pirellulales</taxon>
        <taxon>Lacipirellulaceae</taxon>
        <taxon>Pirellulimonas</taxon>
    </lineage>
</organism>
<dbReference type="Proteomes" id="UP000317429">
    <property type="component" value="Chromosome"/>
</dbReference>
<gene>
    <name evidence="2" type="ORF">Pla175_30310</name>
</gene>
<evidence type="ECO:0000256" key="1">
    <source>
        <dbReference type="SAM" id="MobiDB-lite"/>
    </source>
</evidence>
<protein>
    <submittedName>
        <fullName evidence="2">Uncharacterized protein</fullName>
    </submittedName>
</protein>
<dbReference type="AlphaFoldDB" id="A0A518DDT1"/>
<evidence type="ECO:0000313" key="3">
    <source>
        <dbReference type="Proteomes" id="UP000317429"/>
    </source>
</evidence>
<reference evidence="2 3" key="1">
    <citation type="submission" date="2019-02" db="EMBL/GenBank/DDBJ databases">
        <title>Deep-cultivation of Planctomycetes and their phenomic and genomic characterization uncovers novel biology.</title>
        <authorList>
            <person name="Wiegand S."/>
            <person name="Jogler M."/>
            <person name="Boedeker C."/>
            <person name="Pinto D."/>
            <person name="Vollmers J."/>
            <person name="Rivas-Marin E."/>
            <person name="Kohn T."/>
            <person name="Peeters S.H."/>
            <person name="Heuer A."/>
            <person name="Rast P."/>
            <person name="Oberbeckmann S."/>
            <person name="Bunk B."/>
            <person name="Jeske O."/>
            <person name="Meyerdierks A."/>
            <person name="Storesund J.E."/>
            <person name="Kallscheuer N."/>
            <person name="Luecker S."/>
            <person name="Lage O.M."/>
            <person name="Pohl T."/>
            <person name="Merkel B.J."/>
            <person name="Hornburger P."/>
            <person name="Mueller R.-W."/>
            <person name="Bruemmer F."/>
            <person name="Labrenz M."/>
            <person name="Spormann A.M."/>
            <person name="Op den Camp H."/>
            <person name="Overmann J."/>
            <person name="Amann R."/>
            <person name="Jetten M.S.M."/>
            <person name="Mascher T."/>
            <person name="Medema M.H."/>
            <person name="Devos D.P."/>
            <person name="Kaster A.-K."/>
            <person name="Ovreas L."/>
            <person name="Rohde M."/>
            <person name="Galperin M.Y."/>
            <person name="Jogler C."/>
        </authorList>
    </citation>
    <scope>NUCLEOTIDE SEQUENCE [LARGE SCALE GENOMIC DNA]</scope>
    <source>
        <strain evidence="2 3">Pla175</strain>
    </source>
</reference>
<dbReference type="InterPro" id="IPR036388">
    <property type="entry name" value="WH-like_DNA-bd_sf"/>
</dbReference>
<evidence type="ECO:0000313" key="2">
    <source>
        <dbReference type="EMBL" id="QDU89638.1"/>
    </source>
</evidence>
<dbReference type="RefSeq" id="WP_197526856.1">
    <property type="nucleotide sequence ID" value="NZ_CP036291.1"/>
</dbReference>
<dbReference type="KEGG" id="pnd:Pla175_30310"/>
<dbReference type="EMBL" id="CP036291">
    <property type="protein sequence ID" value="QDU89638.1"/>
    <property type="molecule type" value="Genomic_DNA"/>
</dbReference>
<keyword evidence="3" id="KW-1185">Reference proteome</keyword>
<feature type="compositionally biased region" description="Basic residues" evidence="1">
    <location>
        <begin position="95"/>
        <end position="109"/>
    </location>
</feature>